<organism evidence="2 3">
    <name type="scientific">Sphingomonas bisphenolicum</name>
    <dbReference type="NCBI Taxonomy" id="296544"/>
    <lineage>
        <taxon>Bacteria</taxon>
        <taxon>Pseudomonadati</taxon>
        <taxon>Pseudomonadota</taxon>
        <taxon>Alphaproteobacteria</taxon>
        <taxon>Sphingomonadales</taxon>
        <taxon>Sphingomonadaceae</taxon>
        <taxon>Sphingomonas</taxon>
    </lineage>
</organism>
<evidence type="ECO:0000259" key="1">
    <source>
        <dbReference type="Pfam" id="PF22483"/>
    </source>
</evidence>
<name>A0ABM7G131_9SPHN</name>
<dbReference type="PANTHER" id="PTHR35004">
    <property type="entry name" value="TRANSPOSASE RV3428C-RELATED"/>
    <property type="match status" value="1"/>
</dbReference>
<protein>
    <recommendedName>
        <fullName evidence="1">Transposase for insertion sequence element IS21-like C-terminal domain-containing protein</fullName>
    </recommendedName>
</protein>
<accession>A0ABM7G131</accession>
<evidence type="ECO:0000313" key="2">
    <source>
        <dbReference type="EMBL" id="BBF69727.1"/>
    </source>
</evidence>
<proteinExistence type="predicted"/>
<dbReference type="InterPro" id="IPR054353">
    <property type="entry name" value="IstA-like_C"/>
</dbReference>
<feature type="domain" description="Transposase for insertion sequence element IS21-like C-terminal" evidence="1">
    <location>
        <begin position="63"/>
        <end position="131"/>
    </location>
</feature>
<gene>
    <name evidence="2" type="ORF">SBA_ch1_19270</name>
</gene>
<dbReference type="EMBL" id="AP018817">
    <property type="protein sequence ID" value="BBF69727.1"/>
    <property type="molecule type" value="Genomic_DNA"/>
</dbReference>
<keyword evidence="3" id="KW-1185">Reference proteome</keyword>
<reference evidence="2" key="1">
    <citation type="submission" date="2018-07" db="EMBL/GenBank/DDBJ databases">
        <title>Complete genome sequence of Sphingomonas bisphenolicum strain AO1, a bisphenol A degradative bacterium isolated from Japanese farm field.</title>
        <authorList>
            <person name="Murakami M."/>
            <person name="Koh M."/>
            <person name="Koba S."/>
            <person name="Matsumura Y."/>
        </authorList>
    </citation>
    <scope>NUCLEOTIDE SEQUENCE</scope>
    <source>
        <strain evidence="2">AO1</strain>
    </source>
</reference>
<dbReference type="PANTHER" id="PTHR35004:SF7">
    <property type="entry name" value="INTEGRASE PROTEIN"/>
    <property type="match status" value="1"/>
</dbReference>
<dbReference type="Proteomes" id="UP001059971">
    <property type="component" value="Chromosome 1"/>
</dbReference>
<sequence length="256" mass="28969">MQTIRGRFFQPRLRFASLEELNGWLEAECRRWAERQAHPEQGELTVAQVLEIERSALQPMLGPFDGFNESEHAVTGTCLISFDRNRYSVLSTVARRTVQVRAYADRIVVRCGEEVVAEHPRYFGRNRTIYDPWHYLPVLARKPGALRNGAPFQGWDLPPALARLRRKLGNGDDADRRFVRVLSAVLTDGLEPVEAAVREALATGTASDDLILNILARRREPPRPLTIITSEDSALRHPPIADCARYDQLRTFDAAA</sequence>
<dbReference type="Pfam" id="PF22483">
    <property type="entry name" value="Mu-transpos_C_2"/>
    <property type="match status" value="1"/>
</dbReference>
<evidence type="ECO:0000313" key="3">
    <source>
        <dbReference type="Proteomes" id="UP001059971"/>
    </source>
</evidence>